<keyword evidence="7 9" id="KW-0368">Histidine biosynthesis</keyword>
<dbReference type="HAMAP" id="MF_00125">
    <property type="entry name" value="HisZ"/>
    <property type="match status" value="1"/>
</dbReference>
<comment type="similarity">
    <text evidence="3 9">Belongs to the class-II aminoacyl-tRNA synthetase family. HisZ subfamily.</text>
</comment>
<evidence type="ECO:0000256" key="1">
    <source>
        <dbReference type="ARBA" id="ARBA00004496"/>
    </source>
</evidence>
<evidence type="ECO:0000256" key="6">
    <source>
        <dbReference type="ARBA" id="ARBA00022490"/>
    </source>
</evidence>
<dbReference type="InterPro" id="IPR045864">
    <property type="entry name" value="aa-tRNA-synth_II/BPL/LPL"/>
</dbReference>
<name>W0SDM0_9PROT</name>
<feature type="binding site" evidence="10">
    <location>
        <position position="265"/>
    </location>
    <ligand>
        <name>L-histidine</name>
        <dbReference type="ChEBI" id="CHEBI:57595"/>
    </ligand>
</feature>
<evidence type="ECO:0000313" key="12">
    <source>
        <dbReference type="EMBL" id="BAO28870.1"/>
    </source>
</evidence>
<dbReference type="NCBIfam" id="NF008935">
    <property type="entry name" value="PRK12292.1-1"/>
    <property type="match status" value="1"/>
</dbReference>
<comment type="subunit">
    <text evidence="4 9">Heteromultimer composed of HisG and HisZ subunits.</text>
</comment>
<dbReference type="SUPFAM" id="SSF55681">
    <property type="entry name" value="Class II aaRS and biotin synthetases"/>
    <property type="match status" value="1"/>
</dbReference>
<proteinExistence type="inferred from homology"/>
<keyword evidence="12" id="KW-0808">Transferase</keyword>
<dbReference type="GO" id="GO:0016757">
    <property type="term" value="F:glycosyltransferase activity"/>
    <property type="evidence" value="ECO:0007669"/>
    <property type="project" value="UniProtKB-KW"/>
</dbReference>
<evidence type="ECO:0000256" key="7">
    <source>
        <dbReference type="ARBA" id="ARBA00023102"/>
    </source>
</evidence>
<comment type="function">
    <text evidence="8 9">Required for the first step of histidine biosynthesis. May allow the feedback regulation of ATP phosphoribosyltransferase activity by histidine.</text>
</comment>
<accession>W0SDM0</accession>
<dbReference type="GO" id="GO:0005737">
    <property type="term" value="C:cytoplasm"/>
    <property type="evidence" value="ECO:0007669"/>
    <property type="project" value="UniProtKB-SubCell"/>
</dbReference>
<gene>
    <name evidence="9" type="primary">hisZ</name>
    <name evidence="12" type="ORF">SUTH_01069</name>
</gene>
<dbReference type="HOGENOM" id="CLU_025113_0_1_4"/>
<evidence type="ECO:0000256" key="9">
    <source>
        <dbReference type="HAMAP-Rule" id="MF_00125"/>
    </source>
</evidence>
<dbReference type="Pfam" id="PF13393">
    <property type="entry name" value="tRNA-synt_His"/>
    <property type="match status" value="1"/>
</dbReference>
<dbReference type="OrthoDB" id="9769617at2"/>
<evidence type="ECO:0000256" key="10">
    <source>
        <dbReference type="PIRSR" id="PIRSR001549-1"/>
    </source>
</evidence>
<dbReference type="EMBL" id="AP012547">
    <property type="protein sequence ID" value="BAO28870.1"/>
    <property type="molecule type" value="Genomic_DNA"/>
</dbReference>
<comment type="pathway">
    <text evidence="2 9">Amino-acid biosynthesis; L-histidine biosynthesis; L-histidine from 5-phospho-alpha-D-ribose 1-diphosphate: step 1/9.</text>
</comment>
<keyword evidence="12" id="KW-0328">Glycosyltransferase</keyword>
<keyword evidence="13" id="KW-1185">Reference proteome</keyword>
<dbReference type="GO" id="GO:0006427">
    <property type="term" value="P:histidyl-tRNA aminoacylation"/>
    <property type="evidence" value="ECO:0007669"/>
    <property type="project" value="TreeGrafter"/>
</dbReference>
<evidence type="ECO:0000256" key="5">
    <source>
        <dbReference type="ARBA" id="ARBA00020397"/>
    </source>
</evidence>
<organism evidence="12 13">
    <name type="scientific">Sulfuritalea hydrogenivorans sk43H</name>
    <dbReference type="NCBI Taxonomy" id="1223802"/>
    <lineage>
        <taxon>Bacteria</taxon>
        <taxon>Pseudomonadati</taxon>
        <taxon>Pseudomonadota</taxon>
        <taxon>Betaproteobacteria</taxon>
        <taxon>Nitrosomonadales</taxon>
        <taxon>Sterolibacteriaceae</taxon>
        <taxon>Sulfuritalea</taxon>
    </lineage>
</organism>
<dbReference type="UniPathway" id="UPA00031">
    <property type="reaction ID" value="UER00006"/>
</dbReference>
<dbReference type="PANTHER" id="PTHR43707">
    <property type="entry name" value="HISTIDYL-TRNA SYNTHETASE"/>
    <property type="match status" value="1"/>
</dbReference>
<evidence type="ECO:0000256" key="2">
    <source>
        <dbReference type="ARBA" id="ARBA00004667"/>
    </source>
</evidence>
<dbReference type="InterPro" id="IPR004517">
    <property type="entry name" value="HisZ"/>
</dbReference>
<comment type="miscellaneous">
    <text evidence="9">This function is generally fulfilled by the C-terminal part of HisG, which is missing in some bacteria such as this one.</text>
</comment>
<dbReference type="AlphaFoldDB" id="W0SDM0"/>
<keyword evidence="9" id="KW-0028">Amino-acid biosynthesis</keyword>
<feature type="binding site" evidence="10">
    <location>
        <position position="129"/>
    </location>
    <ligand>
        <name>L-histidine</name>
        <dbReference type="ChEBI" id="CHEBI:57595"/>
    </ligand>
</feature>
<keyword evidence="6 9" id="KW-0963">Cytoplasm</keyword>
<dbReference type="GO" id="GO:0000105">
    <property type="term" value="P:L-histidine biosynthetic process"/>
    <property type="evidence" value="ECO:0007669"/>
    <property type="project" value="UniProtKB-UniRule"/>
</dbReference>
<dbReference type="GO" id="GO:0004821">
    <property type="term" value="F:histidine-tRNA ligase activity"/>
    <property type="evidence" value="ECO:0007669"/>
    <property type="project" value="TreeGrafter"/>
</dbReference>
<evidence type="ECO:0000256" key="4">
    <source>
        <dbReference type="ARBA" id="ARBA00011496"/>
    </source>
</evidence>
<dbReference type="Proteomes" id="UP000031637">
    <property type="component" value="Chromosome"/>
</dbReference>
<dbReference type="PIRSF" id="PIRSF001549">
    <property type="entry name" value="His-tRNA_synth"/>
    <property type="match status" value="1"/>
</dbReference>
<dbReference type="RefSeq" id="WP_041097633.1">
    <property type="nucleotide sequence ID" value="NZ_AP012547.1"/>
</dbReference>
<dbReference type="InterPro" id="IPR041715">
    <property type="entry name" value="HisRS-like_core"/>
</dbReference>
<evidence type="ECO:0000256" key="3">
    <source>
        <dbReference type="ARBA" id="ARBA00005539"/>
    </source>
</evidence>
<dbReference type="STRING" id="1223802.SUTH_01069"/>
<evidence type="ECO:0000259" key="11">
    <source>
        <dbReference type="Pfam" id="PF13393"/>
    </source>
</evidence>
<sequence length="387" mass="41861">MTNPRWLLPEAIEDVLPRDAARIEALRRGLLDEFARHGYEFVIPPLLEYVESLLTGSGHDLDLRTFKLVDQLSGRSMGVRADITPQVARIDAHLLNRKGVTRLCYCGSALHTLPAGFNATREPLQIGAELYGHAGLEADIEAIRLLAVALGLCKLAASRFDLGHVAVFRALAKHAGLAPEAEEELFGALQGKDVPTVRELVAGIADPIRSALLALPELYGDRRVLDSAAQILPALPEITAALSDLRRLADALADLPLSFDLADLRGYHYHSGVAFAAYCAGAAGAVALGGRYDDFGRAYGRARPATGFSMDLRELARLSPNEAPCGAILAPWPEDDALHAEALRLRAAGERVVLALPGHEGTWREAGCDRILVRRGDNWIIESLKED</sequence>
<dbReference type="Gene3D" id="3.30.930.10">
    <property type="entry name" value="Bira Bifunctional Protein, Domain 2"/>
    <property type="match status" value="1"/>
</dbReference>
<dbReference type="InterPro" id="IPR004516">
    <property type="entry name" value="HisRS/HisZ"/>
</dbReference>
<evidence type="ECO:0000256" key="8">
    <source>
        <dbReference type="ARBA" id="ARBA00025246"/>
    </source>
</evidence>
<dbReference type="PANTHER" id="PTHR43707:SF1">
    <property type="entry name" value="HISTIDINE--TRNA LIGASE, MITOCHONDRIAL-RELATED"/>
    <property type="match status" value="1"/>
</dbReference>
<reference evidence="12 13" key="1">
    <citation type="journal article" date="2014" name="Syst. Appl. Microbiol.">
        <title>Complete genomes of freshwater sulfur oxidizers Sulfuricella denitrificans skB26 and Sulfuritalea hydrogenivorans sk43H: genetic insights into the sulfur oxidation pathway of betaproteobacteria.</title>
        <authorList>
            <person name="Watanabe T."/>
            <person name="Kojima H."/>
            <person name="Fukui M."/>
        </authorList>
    </citation>
    <scope>NUCLEOTIDE SEQUENCE [LARGE SCALE GENOMIC DNA]</scope>
    <source>
        <strain evidence="12">DSM22779</strain>
    </source>
</reference>
<evidence type="ECO:0000313" key="13">
    <source>
        <dbReference type="Proteomes" id="UP000031637"/>
    </source>
</evidence>
<dbReference type="KEGG" id="shd:SUTH_01069"/>
<feature type="binding site" evidence="10">
    <location>
        <begin position="82"/>
        <end position="84"/>
    </location>
    <ligand>
        <name>L-histidine</name>
        <dbReference type="ChEBI" id="CHEBI:57595"/>
    </ligand>
</feature>
<protein>
    <recommendedName>
        <fullName evidence="5 9">ATP phosphoribosyltransferase regulatory subunit</fullName>
    </recommendedName>
</protein>
<feature type="binding site" evidence="10">
    <location>
        <position position="125"/>
    </location>
    <ligand>
        <name>L-histidine</name>
        <dbReference type="ChEBI" id="CHEBI:57595"/>
    </ligand>
</feature>
<feature type="domain" description="Class II Histidinyl-tRNA synthetase (HisRS)-like catalytic core" evidence="11">
    <location>
        <begin position="12"/>
        <end position="315"/>
    </location>
</feature>
<comment type="subcellular location">
    <subcellularLocation>
        <location evidence="1 9">Cytoplasm</location>
    </subcellularLocation>
</comment>
<dbReference type="NCBIfam" id="NF009086">
    <property type="entry name" value="PRK12421.1"/>
    <property type="match status" value="1"/>
</dbReference>